<organism evidence="2 3">
    <name type="scientific">Eutypa lata (strain UCR-EL1)</name>
    <name type="common">Grapevine dieback disease fungus</name>
    <name type="synonym">Eutypa armeniacae</name>
    <dbReference type="NCBI Taxonomy" id="1287681"/>
    <lineage>
        <taxon>Eukaryota</taxon>
        <taxon>Fungi</taxon>
        <taxon>Dikarya</taxon>
        <taxon>Ascomycota</taxon>
        <taxon>Pezizomycotina</taxon>
        <taxon>Sordariomycetes</taxon>
        <taxon>Xylariomycetidae</taxon>
        <taxon>Xylariales</taxon>
        <taxon>Diatrypaceae</taxon>
        <taxon>Eutypa</taxon>
    </lineage>
</organism>
<keyword evidence="3" id="KW-1185">Reference proteome</keyword>
<feature type="region of interest" description="Disordered" evidence="1">
    <location>
        <begin position="87"/>
        <end position="128"/>
    </location>
</feature>
<dbReference type="STRING" id="1287681.M7SKF1"/>
<gene>
    <name evidence="2" type="ORF">UCREL1_8205</name>
</gene>
<evidence type="ECO:0000313" key="2">
    <source>
        <dbReference type="EMBL" id="EMR64828.1"/>
    </source>
</evidence>
<dbReference type="Proteomes" id="UP000012174">
    <property type="component" value="Unassembled WGS sequence"/>
</dbReference>
<feature type="compositionally biased region" description="Acidic residues" evidence="1">
    <location>
        <begin position="117"/>
        <end position="128"/>
    </location>
</feature>
<evidence type="ECO:0000313" key="3">
    <source>
        <dbReference type="Proteomes" id="UP000012174"/>
    </source>
</evidence>
<protein>
    <submittedName>
        <fullName evidence="2">Uncharacterized protein</fullName>
    </submittedName>
</protein>
<evidence type="ECO:0000256" key="1">
    <source>
        <dbReference type="SAM" id="MobiDB-lite"/>
    </source>
</evidence>
<dbReference type="KEGG" id="ela:UCREL1_8205"/>
<reference evidence="3" key="1">
    <citation type="journal article" date="2013" name="Genome Announc.">
        <title>Draft genome sequence of the grapevine dieback fungus Eutypa lata UCR-EL1.</title>
        <authorList>
            <person name="Blanco-Ulate B."/>
            <person name="Rolshausen P.E."/>
            <person name="Cantu D."/>
        </authorList>
    </citation>
    <scope>NUCLEOTIDE SEQUENCE [LARGE SCALE GENOMIC DNA]</scope>
    <source>
        <strain evidence="3">UCR-EL1</strain>
    </source>
</reference>
<proteinExistence type="predicted"/>
<name>M7SKF1_EUTLA</name>
<dbReference type="HOGENOM" id="CLU_1959578_0_0_1"/>
<sequence>MLHAQDLADNVDPATEGNYYVDQLAMTLVAWGNTVARDLQLGYVMPGLVYPLFSVANTANPQVVFIWNNNAIASAGGGGAPSFNHFEGLDPLPAGTVPGPGVLNLPPAPPSPSAAADDGDLPDYDSDM</sequence>
<dbReference type="EMBL" id="KB706989">
    <property type="protein sequence ID" value="EMR64828.1"/>
    <property type="molecule type" value="Genomic_DNA"/>
</dbReference>
<dbReference type="AlphaFoldDB" id="M7SKF1"/>
<accession>M7SKF1</accession>